<evidence type="ECO:0000313" key="3">
    <source>
        <dbReference type="Proteomes" id="UP000092484"/>
    </source>
</evidence>
<feature type="signal peptide" evidence="1">
    <location>
        <begin position="1"/>
        <end position="35"/>
    </location>
</feature>
<dbReference type="EMBL" id="LZYB01000001">
    <property type="protein sequence ID" value="OBV12653.1"/>
    <property type="molecule type" value="Genomic_DNA"/>
</dbReference>
<evidence type="ECO:0000313" key="2">
    <source>
        <dbReference type="EMBL" id="OBV12653.1"/>
    </source>
</evidence>
<comment type="caution">
    <text evidence="2">The sequence shown here is derived from an EMBL/GenBank/DDBJ whole genome shotgun (WGS) entry which is preliminary data.</text>
</comment>
<evidence type="ECO:0000256" key="1">
    <source>
        <dbReference type="SAM" id="SignalP"/>
    </source>
</evidence>
<dbReference type="CDD" id="cd14789">
    <property type="entry name" value="Tiki"/>
    <property type="match status" value="1"/>
</dbReference>
<protein>
    <submittedName>
        <fullName evidence="2">GumN</fullName>
    </submittedName>
</protein>
<dbReference type="PANTHER" id="PTHR40590">
    <property type="entry name" value="CYTOPLASMIC PROTEIN-RELATED"/>
    <property type="match status" value="1"/>
</dbReference>
<name>A0A1A7BJB8_9SPHN</name>
<keyword evidence="3" id="KW-1185">Reference proteome</keyword>
<organism evidence="2 3">
    <name type="scientific">Erythrobacter dokdonensis DSW-74</name>
    <dbReference type="NCBI Taxonomy" id="1300349"/>
    <lineage>
        <taxon>Bacteria</taxon>
        <taxon>Pseudomonadati</taxon>
        <taxon>Pseudomonadota</taxon>
        <taxon>Alphaproteobacteria</taxon>
        <taxon>Sphingomonadales</taxon>
        <taxon>Erythrobacteraceae</taxon>
        <taxon>Erythrobacter/Porphyrobacter group</taxon>
        <taxon>Erythrobacter</taxon>
    </lineage>
</organism>
<proteinExistence type="predicted"/>
<gene>
    <name evidence="2" type="ORF">I603_0784</name>
</gene>
<dbReference type="InterPro" id="IPR002816">
    <property type="entry name" value="TraB/PrgY/GumN_fam"/>
</dbReference>
<keyword evidence="1" id="KW-0732">Signal</keyword>
<dbReference type="PANTHER" id="PTHR40590:SF1">
    <property type="entry name" value="CYTOPLASMIC PROTEIN"/>
    <property type="match status" value="1"/>
</dbReference>
<dbReference type="PATRIC" id="fig|1300349.4.peg.778"/>
<sequence length="310" mass="33490">MIAMPPAGLVSRLRNAFAALLACLVTLTVAGCSFAPGDETEGPPPNPLLYEIASADGAVEGWMLGTIHALPDDTHWRTEEIGRVIDSADFLLVEVSDLKGRGNARSIYAMLAETPGLPPLAQRVPPELQPRLLALIKRGDLDRVDFTALETWAAAITLARVDATGDPAHGVDRALIDEFATRPVRELEGLRGQLSIFDRLPERDQRTMLAAVLSDSERTRADPSRLQRAWLTGDAAAIEASTREGFLADETLHRTLLTDRNRNWAAAIVPMLADAPRPLIAVGTAHLVGPEGLVALIETQGYRVRRIGAP</sequence>
<dbReference type="RefSeq" id="WP_084439810.1">
    <property type="nucleotide sequence ID" value="NZ_LZYB01000001.1"/>
</dbReference>
<accession>A0A1A7BJB8</accession>
<dbReference type="AlphaFoldDB" id="A0A1A7BJB8"/>
<dbReference type="Pfam" id="PF01963">
    <property type="entry name" value="TraB_PrgY_gumN"/>
    <property type="match status" value="1"/>
</dbReference>
<dbReference type="InterPro" id="IPR047111">
    <property type="entry name" value="YbaP-like"/>
</dbReference>
<feature type="chain" id="PRO_5008355156" evidence="1">
    <location>
        <begin position="36"/>
        <end position="310"/>
    </location>
</feature>
<dbReference type="Proteomes" id="UP000092484">
    <property type="component" value="Unassembled WGS sequence"/>
</dbReference>
<dbReference type="STRING" id="1300349.I603_0784"/>
<reference evidence="2 3" key="1">
    <citation type="submission" date="2016-06" db="EMBL/GenBank/DDBJ databases">
        <title>Genome sequence of Porphyrobacter dokdonensis DSW-74.</title>
        <authorList>
            <person name="Kim J.F."/>
            <person name="Song J.Y."/>
        </authorList>
    </citation>
    <scope>NUCLEOTIDE SEQUENCE [LARGE SCALE GENOMIC DNA]</scope>
    <source>
        <strain evidence="2 3">DSW-74</strain>
    </source>
</reference>